<accession>A0A8H5LFL4</accession>
<keyword evidence="4" id="KW-1185">Reference proteome</keyword>
<evidence type="ECO:0000313" key="4">
    <source>
        <dbReference type="Proteomes" id="UP000559027"/>
    </source>
</evidence>
<feature type="compositionally biased region" description="Polar residues" evidence="1">
    <location>
        <begin position="457"/>
        <end position="469"/>
    </location>
</feature>
<proteinExistence type="predicted"/>
<keyword evidence="2" id="KW-0472">Membrane</keyword>
<feature type="transmembrane region" description="Helical" evidence="2">
    <location>
        <begin position="194"/>
        <end position="215"/>
    </location>
</feature>
<dbReference type="InterPro" id="IPR040410">
    <property type="entry name" value="UPF0658_Golgi"/>
</dbReference>
<keyword evidence="2" id="KW-0812">Transmembrane</keyword>
<comment type="caution">
    <text evidence="3">The sequence shown here is derived from an EMBL/GenBank/DDBJ whole genome shotgun (WGS) entry which is preliminary data.</text>
</comment>
<evidence type="ECO:0000313" key="3">
    <source>
        <dbReference type="EMBL" id="KAF5356362.1"/>
    </source>
</evidence>
<dbReference type="AlphaFoldDB" id="A0A8H5LFL4"/>
<protein>
    <submittedName>
        <fullName evidence="3">Uncharacterized protein</fullName>
    </submittedName>
</protein>
<feature type="transmembrane region" description="Helical" evidence="2">
    <location>
        <begin position="317"/>
        <end position="337"/>
    </location>
</feature>
<sequence>MMTKQEGRVSADNNPFLYSNSMSAHNLSFPSQHSLSDYSHRPQLQPPTHDQYNNPDELKASYDDLIDQYSSGPYTPNSNHNTYAIGPEGNAMTLPHNRGPSLPFSSKSPFSAKLSDDTHDTSQIVYPPQPQAKQPDAPGFWQRILPDSIACRLYVLAVLVETTINLAIEGDLYLRIREVSNGDSDSLGSRRMPVYLSVFALAHVFQFAMAVDAVYARNTLQFIFLTMFNGLLIIYAAIQIGEIRAALGPGNGDITVISKIPIDVLTTTIPIVLSVAELIFIGLGWKIYHEFGWKVYKFLGADRNIKRMYASYQIYECLVKFDVFFWAGFSVQFIWLVLQDNDWEYYVTCAALPLSLVLLVEGHLAARHENKWMMATFMSGCVGAMIYFIYKLIKVLMNIETFKLTWKSLTVFSVIAIVLLITTMVFSVIVMRNFGKGLKEALTRKQHNRLGPANHGRAQSTNLNRMSID</sequence>
<reference evidence="3 4" key="1">
    <citation type="journal article" date="2020" name="ISME J.">
        <title>Uncovering the hidden diversity of litter-decomposition mechanisms in mushroom-forming fungi.</title>
        <authorList>
            <person name="Floudas D."/>
            <person name="Bentzer J."/>
            <person name="Ahren D."/>
            <person name="Johansson T."/>
            <person name="Persson P."/>
            <person name="Tunlid A."/>
        </authorList>
    </citation>
    <scope>NUCLEOTIDE SEQUENCE [LARGE SCALE GENOMIC DNA]</scope>
    <source>
        <strain evidence="3 4">CBS 146.42</strain>
    </source>
</reference>
<evidence type="ECO:0000256" key="2">
    <source>
        <dbReference type="SAM" id="Phobius"/>
    </source>
</evidence>
<feature type="transmembrane region" description="Helical" evidence="2">
    <location>
        <begin position="343"/>
        <end position="360"/>
    </location>
</feature>
<name>A0A8H5LFL4_9AGAR</name>
<organism evidence="3 4">
    <name type="scientific">Leucocoprinus leucothites</name>
    <dbReference type="NCBI Taxonomy" id="201217"/>
    <lineage>
        <taxon>Eukaryota</taxon>
        <taxon>Fungi</taxon>
        <taxon>Dikarya</taxon>
        <taxon>Basidiomycota</taxon>
        <taxon>Agaricomycotina</taxon>
        <taxon>Agaricomycetes</taxon>
        <taxon>Agaricomycetidae</taxon>
        <taxon>Agaricales</taxon>
        <taxon>Agaricineae</taxon>
        <taxon>Agaricaceae</taxon>
        <taxon>Leucocoprinus</taxon>
    </lineage>
</organism>
<feature type="transmembrane region" description="Helical" evidence="2">
    <location>
        <begin position="222"/>
        <end position="240"/>
    </location>
</feature>
<feature type="transmembrane region" description="Helical" evidence="2">
    <location>
        <begin position="410"/>
        <end position="430"/>
    </location>
</feature>
<evidence type="ECO:0000256" key="1">
    <source>
        <dbReference type="SAM" id="MobiDB-lite"/>
    </source>
</evidence>
<dbReference type="GO" id="GO:0005794">
    <property type="term" value="C:Golgi apparatus"/>
    <property type="evidence" value="ECO:0007669"/>
    <property type="project" value="TreeGrafter"/>
</dbReference>
<feature type="transmembrane region" description="Helical" evidence="2">
    <location>
        <begin position="260"/>
        <end position="285"/>
    </location>
</feature>
<dbReference type="PANTHER" id="PTHR34391:SF2">
    <property type="entry name" value="TRP C-TERMINAL DOMAIN-CONTAINING PROTEIN"/>
    <property type="match status" value="1"/>
</dbReference>
<feature type="transmembrane region" description="Helical" evidence="2">
    <location>
        <begin position="372"/>
        <end position="390"/>
    </location>
</feature>
<feature type="region of interest" description="Disordered" evidence="1">
    <location>
        <begin position="449"/>
        <end position="469"/>
    </location>
</feature>
<dbReference type="OrthoDB" id="2448307at2759"/>
<gene>
    <name evidence="3" type="ORF">D9756_004235</name>
</gene>
<feature type="compositionally biased region" description="Polar residues" evidence="1">
    <location>
        <begin position="11"/>
        <end position="37"/>
    </location>
</feature>
<dbReference type="Proteomes" id="UP000559027">
    <property type="component" value="Unassembled WGS sequence"/>
</dbReference>
<feature type="compositionally biased region" description="Polar residues" evidence="1">
    <location>
        <begin position="70"/>
        <end position="82"/>
    </location>
</feature>
<keyword evidence="2" id="KW-1133">Transmembrane helix</keyword>
<dbReference type="EMBL" id="JAACJO010000007">
    <property type="protein sequence ID" value="KAF5356362.1"/>
    <property type="molecule type" value="Genomic_DNA"/>
</dbReference>
<feature type="region of interest" description="Disordered" evidence="1">
    <location>
        <begin position="1"/>
        <end position="57"/>
    </location>
</feature>
<feature type="compositionally biased region" description="Low complexity" evidence="1">
    <location>
        <begin position="101"/>
        <end position="113"/>
    </location>
</feature>
<dbReference type="PANTHER" id="PTHR34391">
    <property type="entry name" value="UPF0658 GOLGI APPARATUS MEMBRANE PROTEIN C1952.10C-RELATED"/>
    <property type="match status" value="1"/>
</dbReference>
<feature type="region of interest" description="Disordered" evidence="1">
    <location>
        <begin position="70"/>
        <end position="121"/>
    </location>
</feature>